<proteinExistence type="predicted"/>
<evidence type="ECO:0000256" key="1">
    <source>
        <dbReference type="SAM" id="MobiDB-lite"/>
    </source>
</evidence>
<evidence type="ECO:0000313" key="3">
    <source>
        <dbReference type="Proteomes" id="UP001218188"/>
    </source>
</evidence>
<dbReference type="AlphaFoldDB" id="A0AAD6T0X2"/>
<organism evidence="2 3">
    <name type="scientific">Mycena alexandri</name>
    <dbReference type="NCBI Taxonomy" id="1745969"/>
    <lineage>
        <taxon>Eukaryota</taxon>
        <taxon>Fungi</taxon>
        <taxon>Dikarya</taxon>
        <taxon>Basidiomycota</taxon>
        <taxon>Agaricomycotina</taxon>
        <taxon>Agaricomycetes</taxon>
        <taxon>Agaricomycetidae</taxon>
        <taxon>Agaricales</taxon>
        <taxon>Marasmiineae</taxon>
        <taxon>Mycenaceae</taxon>
        <taxon>Mycena</taxon>
    </lineage>
</organism>
<name>A0AAD6T0X2_9AGAR</name>
<sequence length="213" mass="24237">MVRFDEVQTKASLVSLLFLPLPALSTPAVGLFSNLAHFRKRVQGRISLHTPPTLIENDVWAHSSYPTWAAADHRPSITTRRALKARLIVIRQRQLSSKFRFVLALQRGQCPQIRGPQCLPSVLPSSMHHQVHSSQDPHLGIKPSKSAVGRTEILPQVPRSSRFKPCRSQSAIVHSWDFKNEDRIEVGHSDHAARECEEDRLQREKETENCKRH</sequence>
<dbReference type="EMBL" id="JARJCM010000035">
    <property type="protein sequence ID" value="KAJ7037741.1"/>
    <property type="molecule type" value="Genomic_DNA"/>
</dbReference>
<reference evidence="2" key="1">
    <citation type="submission" date="2023-03" db="EMBL/GenBank/DDBJ databases">
        <title>Massive genome expansion in bonnet fungi (Mycena s.s.) driven by repeated elements and novel gene families across ecological guilds.</title>
        <authorList>
            <consortium name="Lawrence Berkeley National Laboratory"/>
            <person name="Harder C.B."/>
            <person name="Miyauchi S."/>
            <person name="Viragh M."/>
            <person name="Kuo A."/>
            <person name="Thoen E."/>
            <person name="Andreopoulos B."/>
            <person name="Lu D."/>
            <person name="Skrede I."/>
            <person name="Drula E."/>
            <person name="Henrissat B."/>
            <person name="Morin E."/>
            <person name="Kohler A."/>
            <person name="Barry K."/>
            <person name="LaButti K."/>
            <person name="Morin E."/>
            <person name="Salamov A."/>
            <person name="Lipzen A."/>
            <person name="Mereny Z."/>
            <person name="Hegedus B."/>
            <person name="Baldrian P."/>
            <person name="Stursova M."/>
            <person name="Weitz H."/>
            <person name="Taylor A."/>
            <person name="Grigoriev I.V."/>
            <person name="Nagy L.G."/>
            <person name="Martin F."/>
            <person name="Kauserud H."/>
        </authorList>
    </citation>
    <scope>NUCLEOTIDE SEQUENCE</scope>
    <source>
        <strain evidence="2">CBHHK200</strain>
    </source>
</reference>
<gene>
    <name evidence="2" type="ORF">C8F04DRAFT_1180209</name>
</gene>
<evidence type="ECO:0000313" key="2">
    <source>
        <dbReference type="EMBL" id="KAJ7037741.1"/>
    </source>
</evidence>
<dbReference type="Proteomes" id="UP001218188">
    <property type="component" value="Unassembled WGS sequence"/>
</dbReference>
<accession>A0AAD6T0X2</accession>
<keyword evidence="3" id="KW-1185">Reference proteome</keyword>
<comment type="caution">
    <text evidence="2">The sequence shown here is derived from an EMBL/GenBank/DDBJ whole genome shotgun (WGS) entry which is preliminary data.</text>
</comment>
<protein>
    <submittedName>
        <fullName evidence="2">Uncharacterized protein</fullName>
    </submittedName>
</protein>
<feature type="region of interest" description="Disordered" evidence="1">
    <location>
        <begin position="191"/>
        <end position="213"/>
    </location>
</feature>